<evidence type="ECO:0000313" key="2">
    <source>
        <dbReference type="Proteomes" id="UP000828390"/>
    </source>
</evidence>
<dbReference type="Proteomes" id="UP000828390">
    <property type="component" value="Unassembled WGS sequence"/>
</dbReference>
<proteinExistence type="predicted"/>
<dbReference type="AlphaFoldDB" id="A0A9D3YB53"/>
<dbReference type="EMBL" id="JAIWYP010000016">
    <property type="protein sequence ID" value="KAH3695941.1"/>
    <property type="molecule type" value="Genomic_DNA"/>
</dbReference>
<reference evidence="1" key="1">
    <citation type="journal article" date="2019" name="bioRxiv">
        <title>The Genome of the Zebra Mussel, Dreissena polymorpha: A Resource for Invasive Species Research.</title>
        <authorList>
            <person name="McCartney M.A."/>
            <person name="Auch B."/>
            <person name="Kono T."/>
            <person name="Mallez S."/>
            <person name="Zhang Y."/>
            <person name="Obille A."/>
            <person name="Becker A."/>
            <person name="Abrahante J.E."/>
            <person name="Garbe J."/>
            <person name="Badalamenti J.P."/>
            <person name="Herman A."/>
            <person name="Mangelson H."/>
            <person name="Liachko I."/>
            <person name="Sullivan S."/>
            <person name="Sone E.D."/>
            <person name="Koren S."/>
            <person name="Silverstein K.A.T."/>
            <person name="Beckman K.B."/>
            <person name="Gohl D.M."/>
        </authorList>
    </citation>
    <scope>NUCLEOTIDE SEQUENCE</scope>
    <source>
        <strain evidence="1">Duluth1</strain>
        <tissue evidence="1">Whole animal</tissue>
    </source>
</reference>
<gene>
    <name evidence="1" type="ORF">DPMN_083400</name>
</gene>
<keyword evidence="2" id="KW-1185">Reference proteome</keyword>
<evidence type="ECO:0000313" key="1">
    <source>
        <dbReference type="EMBL" id="KAH3695941.1"/>
    </source>
</evidence>
<sequence length="102" mass="11694">MTSRVNTAPPPGGHVYQRTATIFKLMLTRKDDPPLGSHVFQVTGPIFEISLDIMGTNILNTFHTDRTLMEKTSPCHWRPYIIGKNIKIKFHEDWTKNVTSRV</sequence>
<comment type="caution">
    <text evidence="1">The sequence shown here is derived from an EMBL/GenBank/DDBJ whole genome shotgun (WGS) entry which is preliminary data.</text>
</comment>
<name>A0A9D3YB53_DREPO</name>
<protein>
    <submittedName>
        <fullName evidence="1">Uncharacterized protein</fullName>
    </submittedName>
</protein>
<organism evidence="1 2">
    <name type="scientific">Dreissena polymorpha</name>
    <name type="common">Zebra mussel</name>
    <name type="synonym">Mytilus polymorpha</name>
    <dbReference type="NCBI Taxonomy" id="45954"/>
    <lineage>
        <taxon>Eukaryota</taxon>
        <taxon>Metazoa</taxon>
        <taxon>Spiralia</taxon>
        <taxon>Lophotrochozoa</taxon>
        <taxon>Mollusca</taxon>
        <taxon>Bivalvia</taxon>
        <taxon>Autobranchia</taxon>
        <taxon>Heteroconchia</taxon>
        <taxon>Euheterodonta</taxon>
        <taxon>Imparidentia</taxon>
        <taxon>Neoheterodontei</taxon>
        <taxon>Myida</taxon>
        <taxon>Dreissenoidea</taxon>
        <taxon>Dreissenidae</taxon>
        <taxon>Dreissena</taxon>
    </lineage>
</organism>
<reference evidence="1" key="2">
    <citation type="submission" date="2020-11" db="EMBL/GenBank/DDBJ databases">
        <authorList>
            <person name="McCartney M.A."/>
            <person name="Auch B."/>
            <person name="Kono T."/>
            <person name="Mallez S."/>
            <person name="Becker A."/>
            <person name="Gohl D.M."/>
            <person name="Silverstein K.A.T."/>
            <person name="Koren S."/>
            <person name="Bechman K.B."/>
            <person name="Herman A."/>
            <person name="Abrahante J.E."/>
            <person name="Garbe J."/>
        </authorList>
    </citation>
    <scope>NUCLEOTIDE SEQUENCE</scope>
    <source>
        <strain evidence="1">Duluth1</strain>
        <tissue evidence="1">Whole animal</tissue>
    </source>
</reference>
<accession>A0A9D3YB53</accession>